<comment type="caution">
    <text evidence="1">The sequence shown here is derived from an EMBL/GenBank/DDBJ whole genome shotgun (WGS) entry which is preliminary data.</text>
</comment>
<reference evidence="1" key="1">
    <citation type="journal article" date="2020" name="Stud. Mycol.">
        <title>101 Dothideomycetes genomes: a test case for predicting lifestyles and emergence of pathogens.</title>
        <authorList>
            <person name="Haridas S."/>
            <person name="Albert R."/>
            <person name="Binder M."/>
            <person name="Bloem J."/>
            <person name="Labutti K."/>
            <person name="Salamov A."/>
            <person name="Andreopoulos B."/>
            <person name="Baker S."/>
            <person name="Barry K."/>
            <person name="Bills G."/>
            <person name="Bluhm B."/>
            <person name="Cannon C."/>
            <person name="Castanera R."/>
            <person name="Culley D."/>
            <person name="Daum C."/>
            <person name="Ezra D."/>
            <person name="Gonzalez J."/>
            <person name="Henrissat B."/>
            <person name="Kuo A."/>
            <person name="Liang C."/>
            <person name="Lipzen A."/>
            <person name="Lutzoni F."/>
            <person name="Magnuson J."/>
            <person name="Mondo S."/>
            <person name="Nolan M."/>
            <person name="Ohm R."/>
            <person name="Pangilinan J."/>
            <person name="Park H.-J."/>
            <person name="Ramirez L."/>
            <person name="Alfaro M."/>
            <person name="Sun H."/>
            <person name="Tritt A."/>
            <person name="Yoshinaga Y."/>
            <person name="Zwiers L.-H."/>
            <person name="Turgeon B."/>
            <person name="Goodwin S."/>
            <person name="Spatafora J."/>
            <person name="Crous P."/>
            <person name="Grigoriev I."/>
        </authorList>
    </citation>
    <scope>NUCLEOTIDE SEQUENCE</scope>
    <source>
        <strain evidence="1">ATCC 200398</strain>
    </source>
</reference>
<name>A0ACB6QVC8_9PLEO</name>
<dbReference type="Proteomes" id="UP000799755">
    <property type="component" value="Unassembled WGS sequence"/>
</dbReference>
<keyword evidence="2" id="KW-1185">Reference proteome</keyword>
<protein>
    <submittedName>
        <fullName evidence="1">Uncharacterized protein</fullName>
    </submittedName>
</protein>
<sequence>MSTFKGIIHEFPQIRIDYFRHQPDHRPPLACFLSHVHSDHLIGLESLRAPFVYCSAATREILLRLEKYYHRVNFSRRILESRTVTYGKHMGKLAKPLPLETPTVIELSPGNEIRVTLFDANHCVGAVMFLIEGGGKAVLYTGDIRAETWWVNTLVQNPVLLPYTLGLRRLDCIYLDTTFATKSEPYCEFPSKAEGICELLQKVGEYPEDTIFYFHSWTFGYENVWIALSTFLRSQIHVDTYRFGIYSSLSPLKSGVYIREAPTLCGFMNGNHEQHGCLTSQPDVRLHSCERGMGCPVVDRDTDARVVHIIPIVTRTHGTEIAEVGAGGGKGDLDQIDELEAGDVEDVGKLIELCASKIKDQELLSKVVVLLQQALNEKKGRINLGMGLQKESQGNQDDLSLQTLISVLSTHIIRTNETEEQRNETIHFPYSRHSSFSELCTLVSAFKPRDIYPCTMDEDNWTPALGMRNLFGEFCSANVFRHDTEMMEVYELRTQRERTQRSEGISDIMDHVTPKRSRTEKDAVTTERHMGVITSVTPADSRNCSHHTPNIEAGHADIPMTSTLQQCAASALPIAVAIQREHDVITMPDSHPRPGPSKTQYPNLGTPLASLSFSSHRTSISSTEPKISSKSRQIAYNAALGIDMTWLEMGGLVSTRKENEEKEL</sequence>
<proteinExistence type="predicted"/>
<accession>A0ACB6QVC8</accession>
<evidence type="ECO:0000313" key="2">
    <source>
        <dbReference type="Proteomes" id="UP000799755"/>
    </source>
</evidence>
<dbReference type="EMBL" id="MU003506">
    <property type="protein sequence ID" value="KAF2470943.1"/>
    <property type="molecule type" value="Genomic_DNA"/>
</dbReference>
<gene>
    <name evidence="1" type="ORF">BDR25DRAFT_334111</name>
</gene>
<evidence type="ECO:0000313" key="1">
    <source>
        <dbReference type="EMBL" id="KAF2470943.1"/>
    </source>
</evidence>
<organism evidence="1 2">
    <name type="scientific">Lindgomyces ingoldianus</name>
    <dbReference type="NCBI Taxonomy" id="673940"/>
    <lineage>
        <taxon>Eukaryota</taxon>
        <taxon>Fungi</taxon>
        <taxon>Dikarya</taxon>
        <taxon>Ascomycota</taxon>
        <taxon>Pezizomycotina</taxon>
        <taxon>Dothideomycetes</taxon>
        <taxon>Pleosporomycetidae</taxon>
        <taxon>Pleosporales</taxon>
        <taxon>Lindgomycetaceae</taxon>
        <taxon>Lindgomyces</taxon>
    </lineage>
</organism>